<evidence type="ECO:0000313" key="3">
    <source>
        <dbReference type="EMBL" id="VEH97422.1"/>
    </source>
</evidence>
<reference evidence="3 5" key="2">
    <citation type="submission" date="2018-12" db="EMBL/GenBank/DDBJ databases">
        <authorList>
            <consortium name="Pathogen Informatics"/>
        </authorList>
    </citation>
    <scope>NUCLEOTIDE SEQUENCE [LARGE SCALE GENOMIC DNA]</scope>
    <source>
        <strain evidence="3 5">NCTC13489</strain>
    </source>
</reference>
<dbReference type="Pfam" id="PF12867">
    <property type="entry name" value="DinB_2"/>
    <property type="match status" value="1"/>
</dbReference>
<dbReference type="GO" id="GO:0016787">
    <property type="term" value="F:hydrolase activity"/>
    <property type="evidence" value="ECO:0007669"/>
    <property type="project" value="UniProtKB-KW"/>
</dbReference>
<dbReference type="KEGG" id="cant:NCTC13489_00820"/>
<feature type="domain" description="DinB-like" evidence="1">
    <location>
        <begin position="33"/>
        <end position="169"/>
    </location>
</feature>
<evidence type="ECO:0000313" key="2">
    <source>
        <dbReference type="EMBL" id="KEY19462.1"/>
    </source>
</evidence>
<name>A0A448NPG5_9FLAO</name>
<reference evidence="2 4" key="1">
    <citation type="submission" date="2014-07" db="EMBL/GenBank/DDBJ databases">
        <authorList>
            <person name="Pisani N.G."/>
            <person name="Newman J.D."/>
        </authorList>
    </citation>
    <scope>NUCLEOTIDE SEQUENCE [LARGE SCALE GENOMIC DNA]</scope>
    <source>
        <strain evidence="2 4">LMG 24720</strain>
    </source>
</reference>
<dbReference type="EMBL" id="JPEP01000002">
    <property type="protein sequence ID" value="KEY19462.1"/>
    <property type="molecule type" value="Genomic_DNA"/>
</dbReference>
<dbReference type="AlphaFoldDB" id="A0A448NPG5"/>
<dbReference type="OrthoDB" id="9796039at2"/>
<keyword evidence="4" id="KW-1185">Reference proteome</keyword>
<dbReference type="InterPro" id="IPR034660">
    <property type="entry name" value="DinB/YfiT-like"/>
</dbReference>
<dbReference type="Proteomes" id="UP000270036">
    <property type="component" value="Chromosome"/>
</dbReference>
<gene>
    <name evidence="3" type="primary">yfiT</name>
    <name evidence="2" type="ORF">HY04_13790</name>
    <name evidence="3" type="ORF">NCTC13489_00820</name>
</gene>
<proteinExistence type="predicted"/>
<dbReference type="NCBIfam" id="NF009807">
    <property type="entry name" value="PRK13291.1"/>
    <property type="match status" value="1"/>
</dbReference>
<dbReference type="Proteomes" id="UP000028349">
    <property type="component" value="Unassembled WGS sequence"/>
</dbReference>
<sequence length="178" mass="21293">MDNLEFKKFPIGKFQDPTKISDQDIDKHITTLTEFPSKLKNLVGNWTNEQLDTQYRESGWTVRQLVNHLADSHMNSYIRFKLALTENNPTVKPWDQTQWAELQDSFNMDIKPALQILKGLHKRWVFELKSLTNREFESTFHHPEQHRNITLRESLAFYAWHCNHHFAHIQNLKAEHNW</sequence>
<organism evidence="3 5">
    <name type="scientific">Kaistella antarctica</name>
    <dbReference type="NCBI Taxonomy" id="266748"/>
    <lineage>
        <taxon>Bacteria</taxon>
        <taxon>Pseudomonadati</taxon>
        <taxon>Bacteroidota</taxon>
        <taxon>Flavobacteriia</taxon>
        <taxon>Flavobacteriales</taxon>
        <taxon>Weeksellaceae</taxon>
        <taxon>Chryseobacterium group</taxon>
        <taxon>Kaistella</taxon>
    </lineage>
</organism>
<protein>
    <submittedName>
        <fullName evidence="2 3">Hydrolase</fullName>
        <ecNumber evidence="3">3.-.-.-</ecNumber>
    </submittedName>
</protein>
<dbReference type="EC" id="3.-.-.-" evidence="3"/>
<evidence type="ECO:0000313" key="4">
    <source>
        <dbReference type="Proteomes" id="UP000028349"/>
    </source>
</evidence>
<keyword evidence="3" id="KW-0378">Hydrolase</keyword>
<dbReference type="SUPFAM" id="SSF109854">
    <property type="entry name" value="DinB/YfiT-like putative metalloenzymes"/>
    <property type="match status" value="1"/>
</dbReference>
<dbReference type="RefSeq" id="WP_034720600.1">
    <property type="nucleotide sequence ID" value="NZ_FOIX01000003.1"/>
</dbReference>
<evidence type="ECO:0000313" key="5">
    <source>
        <dbReference type="Proteomes" id="UP000270036"/>
    </source>
</evidence>
<dbReference type="Gene3D" id="1.20.120.450">
    <property type="entry name" value="dinb family like domain"/>
    <property type="match status" value="1"/>
</dbReference>
<dbReference type="EMBL" id="LR134441">
    <property type="protein sequence ID" value="VEH97422.1"/>
    <property type="molecule type" value="Genomic_DNA"/>
</dbReference>
<evidence type="ECO:0000259" key="1">
    <source>
        <dbReference type="Pfam" id="PF12867"/>
    </source>
</evidence>
<dbReference type="STRING" id="266748.HY04_13790"/>
<dbReference type="InterPro" id="IPR024775">
    <property type="entry name" value="DinB-like"/>
</dbReference>
<accession>A0A448NPG5</accession>